<accession>A0A5N5SZI2</accession>
<dbReference type="AlphaFoldDB" id="A0A5N5SZI2"/>
<organism evidence="1 2">
    <name type="scientific">Armadillidium nasatum</name>
    <dbReference type="NCBI Taxonomy" id="96803"/>
    <lineage>
        <taxon>Eukaryota</taxon>
        <taxon>Metazoa</taxon>
        <taxon>Ecdysozoa</taxon>
        <taxon>Arthropoda</taxon>
        <taxon>Crustacea</taxon>
        <taxon>Multicrustacea</taxon>
        <taxon>Malacostraca</taxon>
        <taxon>Eumalacostraca</taxon>
        <taxon>Peracarida</taxon>
        <taxon>Isopoda</taxon>
        <taxon>Oniscidea</taxon>
        <taxon>Crinocheta</taxon>
        <taxon>Armadillidiidae</taxon>
        <taxon>Armadillidium</taxon>
    </lineage>
</organism>
<reference evidence="1 2" key="1">
    <citation type="journal article" date="2019" name="PLoS Biol.">
        <title>Sex chromosomes control vertical transmission of feminizing Wolbachia symbionts in an isopod.</title>
        <authorList>
            <person name="Becking T."/>
            <person name="Chebbi M.A."/>
            <person name="Giraud I."/>
            <person name="Moumen B."/>
            <person name="Laverre T."/>
            <person name="Caubet Y."/>
            <person name="Peccoud J."/>
            <person name="Gilbert C."/>
            <person name="Cordaux R."/>
        </authorList>
    </citation>
    <scope>NUCLEOTIDE SEQUENCE [LARGE SCALE GENOMIC DNA]</scope>
    <source>
        <strain evidence="1">ANa2</strain>
        <tissue evidence="1">Whole body excluding digestive tract and cuticle</tissue>
    </source>
</reference>
<keyword evidence="2" id="KW-1185">Reference proteome</keyword>
<dbReference type="Proteomes" id="UP000326759">
    <property type="component" value="Unassembled WGS sequence"/>
</dbReference>
<feature type="non-terminal residue" evidence="1">
    <location>
        <position position="1"/>
    </location>
</feature>
<evidence type="ECO:0000313" key="2">
    <source>
        <dbReference type="Proteomes" id="UP000326759"/>
    </source>
</evidence>
<comment type="caution">
    <text evidence="1">The sequence shown here is derived from an EMBL/GenBank/DDBJ whole genome shotgun (WGS) entry which is preliminary data.</text>
</comment>
<dbReference type="OrthoDB" id="121932at2759"/>
<dbReference type="EMBL" id="SEYY01017657">
    <property type="protein sequence ID" value="KAB7499626.1"/>
    <property type="molecule type" value="Genomic_DNA"/>
</dbReference>
<evidence type="ECO:0000313" key="1">
    <source>
        <dbReference type="EMBL" id="KAB7499626.1"/>
    </source>
</evidence>
<dbReference type="Gene3D" id="2.20.20.160">
    <property type="match status" value="1"/>
</dbReference>
<sequence length="204" mass="23514">RRSERDLPECEVTYEACNLVHKRLWFLPITERFCRCSRGIDCPLNYEEGFPANSQHTSNRGQLKFCEDLNENFESCNKEGPALEVLQERVEENESEGGSPNHLTRTSLFCKCPWPNQFVLNKTTSVGPRSKIFIYVCDELPRCNTGQTCGYVRRDTYEVYYTCSCPFDHLCTFQDPFTPSTDEVQKLGLLHFHGESTVAICTKK</sequence>
<proteinExistence type="predicted"/>
<name>A0A5N5SZI2_9CRUS</name>
<gene>
    <name evidence="1" type="ORF">Anas_08056</name>
</gene>
<protein>
    <submittedName>
        <fullName evidence="1">Uncharacterized protein</fullName>
    </submittedName>
</protein>